<keyword evidence="5" id="KW-1185">Reference proteome</keyword>
<dbReference type="InterPro" id="IPR011330">
    <property type="entry name" value="Glyco_hydro/deAcase_b/a-brl"/>
</dbReference>
<sequence>MGELFSNGSRGPGVPVLMYHEISKTEEGKKKERITNPDYCLPVQLFREQMNYLASNRYQSLSLQELIELKGRQNYRSVVITFDDGWLNNYTDAFQILKEHGLSATIFVVTGFIGRPGYMNWNQLKEMSNAGISIQSHTASHMPLTLLPVEKIRHELSASKMSLEDHLERKVEFLSLPHGMGNRMVYALAREIGYRAVCTSEPGYSHIFGSLSVLRRMNVAGRYGLDDFRKIIEQDRMMITSLMISKAMKNLVKKVFGYRSYRAMYRLRYGFGSKIKQSGPQ</sequence>
<name>A0A2U3QDU2_9BACT</name>
<evidence type="ECO:0000259" key="3">
    <source>
        <dbReference type="PROSITE" id="PS51677"/>
    </source>
</evidence>
<dbReference type="OrthoDB" id="9776235at2"/>
<gene>
    <name evidence="4" type="ORF">NBG4_10039</name>
</gene>
<evidence type="ECO:0000313" key="5">
    <source>
        <dbReference type="Proteomes" id="UP000245125"/>
    </source>
</evidence>
<dbReference type="InterPro" id="IPR051398">
    <property type="entry name" value="Polysacch_Deacetylase"/>
</dbReference>
<dbReference type="GO" id="GO:0016810">
    <property type="term" value="F:hydrolase activity, acting on carbon-nitrogen (but not peptide) bonds"/>
    <property type="evidence" value="ECO:0007669"/>
    <property type="project" value="InterPro"/>
</dbReference>
<reference evidence="5" key="1">
    <citation type="submission" date="2018-03" db="EMBL/GenBank/DDBJ databases">
        <authorList>
            <person name="Zecchin S."/>
        </authorList>
    </citation>
    <scope>NUCLEOTIDE SEQUENCE [LARGE SCALE GENOMIC DNA]</scope>
</reference>
<dbReference type="EMBL" id="OUUY01000001">
    <property type="protein sequence ID" value="SPP99505.1"/>
    <property type="molecule type" value="Genomic_DNA"/>
</dbReference>
<dbReference type="GO" id="GO:0005975">
    <property type="term" value="P:carbohydrate metabolic process"/>
    <property type="evidence" value="ECO:0007669"/>
    <property type="project" value="InterPro"/>
</dbReference>
<dbReference type="GO" id="GO:0005576">
    <property type="term" value="C:extracellular region"/>
    <property type="evidence" value="ECO:0007669"/>
    <property type="project" value="UniProtKB-SubCell"/>
</dbReference>
<dbReference type="Gene3D" id="3.20.20.370">
    <property type="entry name" value="Glycoside hydrolase/deacetylase"/>
    <property type="match status" value="1"/>
</dbReference>
<organism evidence="4 5">
    <name type="scientific">Candidatus Sulfobium mesophilum</name>
    <dbReference type="NCBI Taxonomy" id="2016548"/>
    <lineage>
        <taxon>Bacteria</taxon>
        <taxon>Pseudomonadati</taxon>
        <taxon>Nitrospirota</taxon>
        <taxon>Nitrospiria</taxon>
        <taxon>Nitrospirales</taxon>
        <taxon>Nitrospiraceae</taxon>
        <taxon>Candidatus Sulfobium</taxon>
    </lineage>
</organism>
<dbReference type="SUPFAM" id="SSF88713">
    <property type="entry name" value="Glycoside hydrolase/deacetylase"/>
    <property type="match status" value="1"/>
</dbReference>
<proteinExistence type="predicted"/>
<evidence type="ECO:0000256" key="1">
    <source>
        <dbReference type="ARBA" id="ARBA00004613"/>
    </source>
</evidence>
<dbReference type="CDD" id="cd10918">
    <property type="entry name" value="CE4_NodB_like_5s_6s"/>
    <property type="match status" value="1"/>
</dbReference>
<protein>
    <submittedName>
        <fullName evidence="4">Polysaccharide deacetylase</fullName>
    </submittedName>
</protein>
<feature type="domain" description="NodB homology" evidence="3">
    <location>
        <begin position="76"/>
        <end position="281"/>
    </location>
</feature>
<dbReference type="PROSITE" id="PS51677">
    <property type="entry name" value="NODB"/>
    <property type="match status" value="1"/>
</dbReference>
<accession>A0A2U3QDU2</accession>
<dbReference type="Proteomes" id="UP000245125">
    <property type="component" value="Unassembled WGS sequence"/>
</dbReference>
<dbReference type="PANTHER" id="PTHR34216:SF3">
    <property type="entry name" value="POLY-BETA-1,6-N-ACETYL-D-GLUCOSAMINE N-DEACETYLASE"/>
    <property type="match status" value="1"/>
</dbReference>
<dbReference type="PANTHER" id="PTHR34216">
    <property type="match status" value="1"/>
</dbReference>
<dbReference type="AlphaFoldDB" id="A0A2U3QDU2"/>
<comment type="subcellular location">
    <subcellularLocation>
        <location evidence="1">Secreted</location>
    </subcellularLocation>
</comment>
<evidence type="ECO:0000313" key="4">
    <source>
        <dbReference type="EMBL" id="SPP99505.1"/>
    </source>
</evidence>
<keyword evidence="2" id="KW-0732">Signal</keyword>
<evidence type="ECO:0000256" key="2">
    <source>
        <dbReference type="ARBA" id="ARBA00022729"/>
    </source>
</evidence>
<dbReference type="Pfam" id="PF01522">
    <property type="entry name" value="Polysacc_deac_1"/>
    <property type="match status" value="1"/>
</dbReference>
<dbReference type="InterPro" id="IPR002509">
    <property type="entry name" value="NODB_dom"/>
</dbReference>